<dbReference type="Gene3D" id="3.10.450.530">
    <property type="entry name" value="Ribonuclease toxin, BrnT, of type II toxin-antitoxin system"/>
    <property type="match status" value="1"/>
</dbReference>
<proteinExistence type="predicted"/>
<organism evidence="1 2">
    <name type="scientific">Endozoicomonas lisbonensis</name>
    <dbReference type="NCBI Taxonomy" id="3120522"/>
    <lineage>
        <taxon>Bacteria</taxon>
        <taxon>Pseudomonadati</taxon>
        <taxon>Pseudomonadota</taxon>
        <taxon>Gammaproteobacteria</taxon>
        <taxon>Oceanospirillales</taxon>
        <taxon>Endozoicomonadaceae</taxon>
        <taxon>Endozoicomonas</taxon>
    </lineage>
</organism>
<dbReference type="Pfam" id="PF04365">
    <property type="entry name" value="BrnT_toxin"/>
    <property type="match status" value="1"/>
</dbReference>
<dbReference type="EMBL" id="JBEWTB010000002">
    <property type="protein sequence ID" value="MET4756876.1"/>
    <property type="molecule type" value="Genomic_DNA"/>
</dbReference>
<reference evidence="1 2" key="1">
    <citation type="submission" date="2024-06" db="EMBL/GenBank/DDBJ databases">
        <title>Genomic Encyclopedia of Type Strains, Phase V (KMG-V): Genome sequencing to study the core and pangenomes of soil and plant-associated prokaryotes.</title>
        <authorList>
            <person name="Whitman W."/>
        </authorList>
    </citation>
    <scope>NUCLEOTIDE SEQUENCE [LARGE SCALE GENOMIC DNA]</scope>
    <source>
        <strain evidence="1 2">NE40</strain>
    </source>
</reference>
<comment type="caution">
    <text evidence="1">The sequence shown here is derived from an EMBL/GenBank/DDBJ whole genome shotgun (WGS) entry which is preliminary data.</text>
</comment>
<dbReference type="InterPro" id="IPR007460">
    <property type="entry name" value="BrnT_toxin"/>
</dbReference>
<evidence type="ECO:0000313" key="1">
    <source>
        <dbReference type="EMBL" id="MET4756876.1"/>
    </source>
</evidence>
<dbReference type="InterPro" id="IPR038573">
    <property type="entry name" value="BrnT_sf"/>
</dbReference>
<protein>
    <submittedName>
        <fullName evidence="1">Uncharacterized DUF497 family protein</fullName>
    </submittedName>
</protein>
<evidence type="ECO:0000313" key="2">
    <source>
        <dbReference type="Proteomes" id="UP001549366"/>
    </source>
</evidence>
<dbReference type="RefSeq" id="WP_354011156.1">
    <property type="nucleotide sequence ID" value="NZ_JBEWTA010000001.1"/>
</dbReference>
<dbReference type="Proteomes" id="UP001549366">
    <property type="component" value="Unassembled WGS sequence"/>
</dbReference>
<sequence>MGNTQFEYDEAKSLTNKDKHGIDFDEATTLWEDDKLVCLPSKVKTDEKRLLFIGQIGTKHWTAIATKRGESLRIISVRRSRKNEVDIYES</sequence>
<accession>A0ABV2SGI0</accession>
<gene>
    <name evidence="1" type="ORF">V5J35_002068</name>
</gene>
<name>A0ABV2SGI0_9GAMM</name>
<keyword evidence="2" id="KW-1185">Reference proteome</keyword>